<comment type="caution">
    <text evidence="2">The sequence shown here is derived from an EMBL/GenBank/DDBJ whole genome shotgun (WGS) entry which is preliminary data.</text>
</comment>
<organism evidence="2 3">
    <name type="scientific">Streptomyces candidus</name>
    <dbReference type="NCBI Taxonomy" id="67283"/>
    <lineage>
        <taxon>Bacteria</taxon>
        <taxon>Bacillati</taxon>
        <taxon>Actinomycetota</taxon>
        <taxon>Actinomycetes</taxon>
        <taxon>Kitasatosporales</taxon>
        <taxon>Streptomycetaceae</taxon>
        <taxon>Streptomyces</taxon>
    </lineage>
</organism>
<reference evidence="2 3" key="1">
    <citation type="submission" date="2020-08" db="EMBL/GenBank/DDBJ databases">
        <title>Genomic Encyclopedia of Type Strains, Phase IV (KMG-IV): sequencing the most valuable type-strain genomes for metagenomic binning, comparative biology and taxonomic classification.</title>
        <authorList>
            <person name="Goeker M."/>
        </authorList>
    </citation>
    <scope>NUCLEOTIDE SEQUENCE [LARGE SCALE GENOMIC DNA]</scope>
    <source>
        <strain evidence="2 3">DSM 40141</strain>
    </source>
</reference>
<keyword evidence="1" id="KW-0472">Membrane</keyword>
<proteinExistence type="predicted"/>
<accession>A0A7X0LSL2</accession>
<gene>
    <name evidence="2" type="ORF">HNQ79_006310</name>
</gene>
<feature type="transmembrane region" description="Helical" evidence="1">
    <location>
        <begin position="48"/>
        <end position="72"/>
    </location>
</feature>
<keyword evidence="1" id="KW-0812">Transmembrane</keyword>
<evidence type="ECO:0000256" key="1">
    <source>
        <dbReference type="SAM" id="Phobius"/>
    </source>
</evidence>
<keyword evidence="1" id="KW-1133">Transmembrane helix</keyword>
<sequence>MRRDQGHWFLGKGKTPKQLKAYARVFAAFAILELAAFLATATREDPRMWILLLTGFGSVLFPTMLFLTLHYLRDTRGPKT</sequence>
<evidence type="ECO:0000313" key="2">
    <source>
        <dbReference type="EMBL" id="MBB6439798.1"/>
    </source>
</evidence>
<dbReference type="Proteomes" id="UP000540423">
    <property type="component" value="Unassembled WGS sequence"/>
</dbReference>
<evidence type="ECO:0000313" key="3">
    <source>
        <dbReference type="Proteomes" id="UP000540423"/>
    </source>
</evidence>
<dbReference type="EMBL" id="JACHEM010000029">
    <property type="protein sequence ID" value="MBB6439798.1"/>
    <property type="molecule type" value="Genomic_DNA"/>
</dbReference>
<protein>
    <submittedName>
        <fullName evidence="2">Fucose permease</fullName>
    </submittedName>
</protein>
<feature type="transmembrane region" description="Helical" evidence="1">
    <location>
        <begin position="21"/>
        <end position="42"/>
    </location>
</feature>
<name>A0A7X0LSL2_9ACTN</name>
<dbReference type="AlphaFoldDB" id="A0A7X0LSL2"/>
<keyword evidence="3" id="KW-1185">Reference proteome</keyword>